<proteinExistence type="predicted"/>
<organism evidence="1">
    <name type="scientific">Anguilla anguilla</name>
    <name type="common">European freshwater eel</name>
    <name type="synonym">Muraena anguilla</name>
    <dbReference type="NCBI Taxonomy" id="7936"/>
    <lineage>
        <taxon>Eukaryota</taxon>
        <taxon>Metazoa</taxon>
        <taxon>Chordata</taxon>
        <taxon>Craniata</taxon>
        <taxon>Vertebrata</taxon>
        <taxon>Euteleostomi</taxon>
        <taxon>Actinopterygii</taxon>
        <taxon>Neopterygii</taxon>
        <taxon>Teleostei</taxon>
        <taxon>Anguilliformes</taxon>
        <taxon>Anguillidae</taxon>
        <taxon>Anguilla</taxon>
    </lineage>
</organism>
<protein>
    <submittedName>
        <fullName evidence="1">Uncharacterized protein</fullName>
    </submittedName>
</protein>
<sequence length="41" mass="4395">MFGEASRAGLKFFPPSLTHAAVLPDVSSQQASETDKSICNR</sequence>
<reference evidence="1" key="2">
    <citation type="journal article" date="2015" name="Fish Shellfish Immunol.">
        <title>Early steps in the European eel (Anguilla anguilla)-Vibrio vulnificus interaction in the gills: Role of the RtxA13 toxin.</title>
        <authorList>
            <person name="Callol A."/>
            <person name="Pajuelo D."/>
            <person name="Ebbesson L."/>
            <person name="Teles M."/>
            <person name="MacKenzie S."/>
            <person name="Amaro C."/>
        </authorList>
    </citation>
    <scope>NUCLEOTIDE SEQUENCE</scope>
</reference>
<accession>A0A0E9S0G1</accession>
<name>A0A0E9S0G1_ANGAN</name>
<evidence type="ECO:0000313" key="1">
    <source>
        <dbReference type="EMBL" id="JAH34003.1"/>
    </source>
</evidence>
<reference evidence="1" key="1">
    <citation type="submission" date="2014-11" db="EMBL/GenBank/DDBJ databases">
        <authorList>
            <person name="Amaro Gonzalez C."/>
        </authorList>
    </citation>
    <scope>NUCLEOTIDE SEQUENCE</scope>
</reference>
<dbReference type="AlphaFoldDB" id="A0A0E9S0G1"/>
<dbReference type="EMBL" id="GBXM01074574">
    <property type="protein sequence ID" value="JAH34003.1"/>
    <property type="molecule type" value="Transcribed_RNA"/>
</dbReference>